<keyword evidence="3" id="KW-1185">Reference proteome</keyword>
<dbReference type="EMBL" id="JADBGQ010000002">
    <property type="protein sequence ID" value="KAG5411068.1"/>
    <property type="molecule type" value="Genomic_DNA"/>
</dbReference>
<reference evidence="2 3" key="1">
    <citation type="submission" date="2021-03" db="EMBL/GenBank/DDBJ databases">
        <authorList>
            <person name="King G.J."/>
            <person name="Bancroft I."/>
            <person name="Baten A."/>
            <person name="Bloomfield J."/>
            <person name="Borpatragohain P."/>
            <person name="He Z."/>
            <person name="Irish N."/>
            <person name="Irwin J."/>
            <person name="Liu K."/>
            <person name="Mauleon R.P."/>
            <person name="Moore J."/>
            <person name="Morris R."/>
            <person name="Ostergaard L."/>
            <person name="Wang B."/>
            <person name="Wells R."/>
        </authorList>
    </citation>
    <scope>NUCLEOTIDE SEQUENCE [LARGE SCALE GENOMIC DNA]</scope>
    <source>
        <strain evidence="2">R-o-18</strain>
        <tissue evidence="2">Leaf</tissue>
    </source>
</reference>
<accession>A0ABQ7NJK1</accession>
<comment type="caution">
    <text evidence="2">The sequence shown here is derived from an EMBL/GenBank/DDBJ whole genome shotgun (WGS) entry which is preliminary data.</text>
</comment>
<gene>
    <name evidence="2" type="primary">A02g509120.1_BraROA</name>
    <name evidence="1" type="synonym">A09g516430.1_BraROA</name>
    <name evidence="2" type="ORF">IGI04_007387</name>
    <name evidence="1" type="ORF">IGI04_037377</name>
</gene>
<name>A0ABQ7NJK1_BRACM</name>
<sequence length="128" mass="14014">MGKLATTLDDFVPSSSSVPCCVEDQKIMLRTALFQVSGRVKLKDKTGSLSRTVFCLDIKESGRISQIIVTVLNLKCTGILLYTHSPESSRITVNFSCDTEQDHEDTMMGSHPGGRVTACSVSVRSWNI</sequence>
<dbReference type="Proteomes" id="UP000823674">
    <property type="component" value="Chromosome A09"/>
</dbReference>
<evidence type="ECO:0000313" key="3">
    <source>
        <dbReference type="Proteomes" id="UP000823674"/>
    </source>
</evidence>
<dbReference type="EMBL" id="JADBGQ010000008">
    <property type="protein sequence ID" value="KAG5385907.1"/>
    <property type="molecule type" value="Genomic_DNA"/>
</dbReference>
<proteinExistence type="predicted"/>
<evidence type="ECO:0000313" key="1">
    <source>
        <dbReference type="EMBL" id="KAG5385907.1"/>
    </source>
</evidence>
<evidence type="ECO:0000313" key="2">
    <source>
        <dbReference type="EMBL" id="KAG5411068.1"/>
    </source>
</evidence>
<protein>
    <submittedName>
        <fullName evidence="2">Uncharacterized protein</fullName>
    </submittedName>
</protein>
<dbReference type="Proteomes" id="UP000823674">
    <property type="component" value="Chromosome A02"/>
</dbReference>
<organism evidence="2 3">
    <name type="scientific">Brassica rapa subsp. trilocularis</name>
    <dbReference type="NCBI Taxonomy" id="1813537"/>
    <lineage>
        <taxon>Eukaryota</taxon>
        <taxon>Viridiplantae</taxon>
        <taxon>Streptophyta</taxon>
        <taxon>Embryophyta</taxon>
        <taxon>Tracheophyta</taxon>
        <taxon>Spermatophyta</taxon>
        <taxon>Magnoliopsida</taxon>
        <taxon>eudicotyledons</taxon>
        <taxon>Gunneridae</taxon>
        <taxon>Pentapetalae</taxon>
        <taxon>rosids</taxon>
        <taxon>malvids</taxon>
        <taxon>Brassicales</taxon>
        <taxon>Brassicaceae</taxon>
        <taxon>Brassiceae</taxon>
        <taxon>Brassica</taxon>
    </lineage>
</organism>